<dbReference type="Proteomes" id="UP001209540">
    <property type="component" value="Unassembled WGS sequence"/>
</dbReference>
<evidence type="ECO:0000313" key="3">
    <source>
        <dbReference type="Proteomes" id="UP001209540"/>
    </source>
</evidence>
<reference evidence="2" key="2">
    <citation type="submission" date="2023-02" db="EMBL/GenBank/DDBJ databases">
        <authorList>
            <consortium name="DOE Joint Genome Institute"/>
            <person name="Mondo S.J."/>
            <person name="Chang Y."/>
            <person name="Wang Y."/>
            <person name="Ahrendt S."/>
            <person name="Andreopoulos W."/>
            <person name="Barry K."/>
            <person name="Beard J."/>
            <person name="Benny G.L."/>
            <person name="Blankenship S."/>
            <person name="Bonito G."/>
            <person name="Cuomo C."/>
            <person name="Desiro A."/>
            <person name="Gervers K.A."/>
            <person name="Hundley H."/>
            <person name="Kuo A."/>
            <person name="LaButti K."/>
            <person name="Lang B.F."/>
            <person name="Lipzen A."/>
            <person name="O'Donnell K."/>
            <person name="Pangilinan J."/>
            <person name="Reynolds N."/>
            <person name="Sandor L."/>
            <person name="Smith M.W."/>
            <person name="Tsang A."/>
            <person name="Grigoriev I.V."/>
            <person name="Stajich J.E."/>
            <person name="Spatafora J.W."/>
        </authorList>
    </citation>
    <scope>NUCLEOTIDE SEQUENCE</scope>
    <source>
        <strain evidence="2">RSA 2281</strain>
    </source>
</reference>
<keyword evidence="1" id="KW-0812">Transmembrane</keyword>
<organism evidence="2 3">
    <name type="scientific">Phascolomyces articulosus</name>
    <dbReference type="NCBI Taxonomy" id="60185"/>
    <lineage>
        <taxon>Eukaryota</taxon>
        <taxon>Fungi</taxon>
        <taxon>Fungi incertae sedis</taxon>
        <taxon>Mucoromycota</taxon>
        <taxon>Mucoromycotina</taxon>
        <taxon>Mucoromycetes</taxon>
        <taxon>Mucorales</taxon>
        <taxon>Lichtheimiaceae</taxon>
        <taxon>Phascolomyces</taxon>
    </lineage>
</organism>
<keyword evidence="1" id="KW-0472">Membrane</keyword>
<comment type="caution">
    <text evidence="2">The sequence shown here is derived from an EMBL/GenBank/DDBJ whole genome shotgun (WGS) entry which is preliminary data.</text>
</comment>
<proteinExistence type="predicted"/>
<sequence>MITTYSDFIALLFFLFIVLPWAIEQLKLVWFRFWYPPSIEATMAMYRAKYAEVVLEQIALALKPCVLPEQTVVLSTTPVVVAATPMPRALPARQEVRSIERSSYCGIAKDVFMAKNKSPLVMPVRRAWTDVSVHRARRAHQVMPTWHDSMEIHLMHIDDPIDELVVAGHRASWTGSEKRAFLASSGRACLGPVGMLWWMVQLLQ</sequence>
<keyword evidence="3" id="KW-1185">Reference proteome</keyword>
<keyword evidence="1" id="KW-1133">Transmembrane helix</keyword>
<protein>
    <submittedName>
        <fullName evidence="2">Uncharacterized protein</fullName>
    </submittedName>
</protein>
<accession>A0AAD5K129</accession>
<reference evidence="2" key="1">
    <citation type="journal article" date="2022" name="IScience">
        <title>Evolution of zygomycete secretomes and the origins of terrestrial fungal ecologies.</title>
        <authorList>
            <person name="Chang Y."/>
            <person name="Wang Y."/>
            <person name="Mondo S."/>
            <person name="Ahrendt S."/>
            <person name="Andreopoulos W."/>
            <person name="Barry K."/>
            <person name="Beard J."/>
            <person name="Benny G.L."/>
            <person name="Blankenship S."/>
            <person name="Bonito G."/>
            <person name="Cuomo C."/>
            <person name="Desiro A."/>
            <person name="Gervers K.A."/>
            <person name="Hundley H."/>
            <person name="Kuo A."/>
            <person name="LaButti K."/>
            <person name="Lang B.F."/>
            <person name="Lipzen A."/>
            <person name="O'Donnell K."/>
            <person name="Pangilinan J."/>
            <person name="Reynolds N."/>
            <person name="Sandor L."/>
            <person name="Smith M.E."/>
            <person name="Tsang A."/>
            <person name="Grigoriev I.V."/>
            <person name="Stajich J.E."/>
            <person name="Spatafora J.W."/>
        </authorList>
    </citation>
    <scope>NUCLEOTIDE SEQUENCE</scope>
    <source>
        <strain evidence="2">RSA 2281</strain>
    </source>
</reference>
<gene>
    <name evidence="2" type="ORF">BDA99DRAFT_559474</name>
</gene>
<evidence type="ECO:0000256" key="1">
    <source>
        <dbReference type="SAM" id="Phobius"/>
    </source>
</evidence>
<feature type="transmembrane region" description="Helical" evidence="1">
    <location>
        <begin position="6"/>
        <end position="23"/>
    </location>
</feature>
<dbReference type="EMBL" id="JAIXMP010000012">
    <property type="protein sequence ID" value="KAI9264182.1"/>
    <property type="molecule type" value="Genomic_DNA"/>
</dbReference>
<dbReference type="AlphaFoldDB" id="A0AAD5K129"/>
<evidence type="ECO:0000313" key="2">
    <source>
        <dbReference type="EMBL" id="KAI9264182.1"/>
    </source>
</evidence>
<name>A0AAD5K129_9FUNG</name>